<feature type="domain" description="AB hydrolase-1" evidence="1">
    <location>
        <begin position="6"/>
        <end position="228"/>
    </location>
</feature>
<dbReference type="InterPro" id="IPR052897">
    <property type="entry name" value="Sec-Metab_Biosynth_Hydrolase"/>
</dbReference>
<dbReference type="InterPro" id="IPR029058">
    <property type="entry name" value="AB_hydrolase_fold"/>
</dbReference>
<dbReference type="SUPFAM" id="SSF53474">
    <property type="entry name" value="alpha/beta-Hydrolases"/>
    <property type="match status" value="1"/>
</dbReference>
<name>A0A7W3LYQ7_ACTNM</name>
<reference evidence="2 3" key="1">
    <citation type="submission" date="2020-08" db="EMBL/GenBank/DDBJ databases">
        <title>Genomic Encyclopedia of Type Strains, Phase IV (KMG-IV): sequencing the most valuable type-strain genomes for metagenomic binning, comparative biology and taxonomic classification.</title>
        <authorList>
            <person name="Goeker M."/>
        </authorList>
    </citation>
    <scope>NUCLEOTIDE SEQUENCE [LARGE SCALE GENOMIC DNA]</scope>
    <source>
        <strain evidence="2 3">DSM 44197</strain>
    </source>
</reference>
<dbReference type="Proteomes" id="UP000572680">
    <property type="component" value="Unassembled WGS sequence"/>
</dbReference>
<protein>
    <submittedName>
        <fullName evidence="2">Pimeloyl-ACP methyl ester carboxylesterase</fullName>
    </submittedName>
</protein>
<dbReference type="Gene3D" id="3.40.50.1820">
    <property type="entry name" value="alpha/beta hydrolase"/>
    <property type="match status" value="1"/>
</dbReference>
<dbReference type="PANTHER" id="PTHR37017:SF11">
    <property type="entry name" value="ESTERASE_LIPASE_THIOESTERASE DOMAIN-CONTAINING PROTEIN"/>
    <property type="match status" value="1"/>
</dbReference>
<keyword evidence="3" id="KW-1185">Reference proteome</keyword>
<dbReference type="EMBL" id="JACJIA010000018">
    <property type="protein sequence ID" value="MBA8956776.1"/>
    <property type="molecule type" value="Genomic_DNA"/>
</dbReference>
<dbReference type="Pfam" id="PF12697">
    <property type="entry name" value="Abhydrolase_6"/>
    <property type="match status" value="1"/>
</dbReference>
<sequence>MSTPTVVLVHGAFADASGFARLIPELRADGVPVLAPAVPNRGLSGDAAYIASVVRQIDGPVVLVGRSYGGAVITVAGVEDNVTALVYLAGYALEEGESLGELQGRFPDPPLASALVRREYPTGVPGGTGTDVYVDPDRFHAVFAADVDAELAEVLAVTQRPLAAAAFAEPATAAAWRTRPSWGTVSTADQTINPDVERFGYQRAGATTVEIDASHLVMLSRPKEVAAVIRDAVRATA</sequence>
<accession>A0A7W3LYQ7</accession>
<proteinExistence type="predicted"/>
<dbReference type="GO" id="GO:0003824">
    <property type="term" value="F:catalytic activity"/>
    <property type="evidence" value="ECO:0007669"/>
    <property type="project" value="UniProtKB-ARBA"/>
</dbReference>
<comment type="caution">
    <text evidence="2">The sequence shown here is derived from an EMBL/GenBank/DDBJ whole genome shotgun (WGS) entry which is preliminary data.</text>
</comment>
<organism evidence="2 3">
    <name type="scientific">Actinomadura namibiensis</name>
    <dbReference type="NCBI Taxonomy" id="182080"/>
    <lineage>
        <taxon>Bacteria</taxon>
        <taxon>Bacillati</taxon>
        <taxon>Actinomycetota</taxon>
        <taxon>Actinomycetes</taxon>
        <taxon>Streptosporangiales</taxon>
        <taxon>Thermomonosporaceae</taxon>
        <taxon>Actinomadura</taxon>
    </lineage>
</organism>
<dbReference type="AlphaFoldDB" id="A0A7W3LYQ7"/>
<evidence type="ECO:0000313" key="2">
    <source>
        <dbReference type="EMBL" id="MBA8956776.1"/>
    </source>
</evidence>
<evidence type="ECO:0000259" key="1">
    <source>
        <dbReference type="Pfam" id="PF12697"/>
    </source>
</evidence>
<dbReference type="PANTHER" id="PTHR37017">
    <property type="entry name" value="AB HYDROLASE-1 DOMAIN-CONTAINING PROTEIN-RELATED"/>
    <property type="match status" value="1"/>
</dbReference>
<dbReference type="InterPro" id="IPR000073">
    <property type="entry name" value="AB_hydrolase_1"/>
</dbReference>
<evidence type="ECO:0000313" key="3">
    <source>
        <dbReference type="Proteomes" id="UP000572680"/>
    </source>
</evidence>
<gene>
    <name evidence="2" type="ORF">HNR61_008466</name>
</gene>
<dbReference type="RefSeq" id="WP_182848666.1">
    <property type="nucleotide sequence ID" value="NZ_BAAALP010000075.1"/>
</dbReference>